<name>A0A371IIK3_MUCPR</name>
<dbReference type="Proteomes" id="UP000257109">
    <property type="component" value="Unassembled WGS sequence"/>
</dbReference>
<feature type="region of interest" description="Disordered" evidence="1">
    <location>
        <begin position="187"/>
        <end position="270"/>
    </location>
</feature>
<sequence length="281" mass="30128">MKHLSEETAKHRDNGLHHGFFVQSRNSYSQHLFGQLQNLLLVPAVTKNLISASQFARDNSVYFEFHPTFCLFKSQASSGVLLHGTIGSDGLYIFGNILSIPPTAATSPLTPCVNSVGCKTGSSSCLGNTELIEVKFGTKLQGVQTNGGEEFRTLTPYFAKHGICLAPDGRIFISKDLLFNEHKFPYSSPSSKLSMQPTSVPPQSTSFPLFLLPQSPTATPTSTAASPVINSSPALASPSHSVQHTVESSPDPASQSTTAQNNTPSTASFDSSLSFYSFCES</sequence>
<reference evidence="2" key="1">
    <citation type="submission" date="2018-05" db="EMBL/GenBank/DDBJ databases">
        <title>Draft genome of Mucuna pruriens seed.</title>
        <authorList>
            <person name="Nnadi N.E."/>
            <person name="Vos R."/>
            <person name="Hasami M.H."/>
            <person name="Devisetty U.K."/>
            <person name="Aguiy J.C."/>
        </authorList>
    </citation>
    <scope>NUCLEOTIDE SEQUENCE [LARGE SCALE GENOMIC DNA]</scope>
    <source>
        <strain evidence="2">JCA_2017</strain>
    </source>
</reference>
<evidence type="ECO:0000256" key="1">
    <source>
        <dbReference type="SAM" id="MobiDB-lite"/>
    </source>
</evidence>
<protein>
    <submittedName>
        <fullName evidence="2">Uncharacterized protein</fullName>
    </submittedName>
</protein>
<feature type="compositionally biased region" description="Polar residues" evidence="1">
    <location>
        <begin position="228"/>
        <end position="270"/>
    </location>
</feature>
<dbReference type="AlphaFoldDB" id="A0A371IIK3"/>
<gene>
    <name evidence="2" type="ORF">CR513_00004</name>
</gene>
<keyword evidence="3" id="KW-1185">Reference proteome</keyword>
<evidence type="ECO:0000313" key="3">
    <source>
        <dbReference type="Proteomes" id="UP000257109"/>
    </source>
</evidence>
<organism evidence="2 3">
    <name type="scientific">Mucuna pruriens</name>
    <name type="common">Velvet bean</name>
    <name type="synonym">Dolichos pruriens</name>
    <dbReference type="NCBI Taxonomy" id="157652"/>
    <lineage>
        <taxon>Eukaryota</taxon>
        <taxon>Viridiplantae</taxon>
        <taxon>Streptophyta</taxon>
        <taxon>Embryophyta</taxon>
        <taxon>Tracheophyta</taxon>
        <taxon>Spermatophyta</taxon>
        <taxon>Magnoliopsida</taxon>
        <taxon>eudicotyledons</taxon>
        <taxon>Gunneridae</taxon>
        <taxon>Pentapetalae</taxon>
        <taxon>rosids</taxon>
        <taxon>fabids</taxon>
        <taxon>Fabales</taxon>
        <taxon>Fabaceae</taxon>
        <taxon>Papilionoideae</taxon>
        <taxon>50 kb inversion clade</taxon>
        <taxon>NPAAA clade</taxon>
        <taxon>indigoferoid/millettioid clade</taxon>
        <taxon>Phaseoleae</taxon>
        <taxon>Mucuna</taxon>
    </lineage>
</organism>
<feature type="compositionally biased region" description="Low complexity" evidence="1">
    <location>
        <begin position="215"/>
        <end position="227"/>
    </location>
</feature>
<accession>A0A371IIK3</accession>
<comment type="caution">
    <text evidence="2">The sequence shown here is derived from an EMBL/GenBank/DDBJ whole genome shotgun (WGS) entry which is preliminary data.</text>
</comment>
<feature type="compositionally biased region" description="Polar residues" evidence="1">
    <location>
        <begin position="187"/>
        <end position="207"/>
    </location>
</feature>
<feature type="non-terminal residue" evidence="2">
    <location>
        <position position="1"/>
    </location>
</feature>
<proteinExistence type="predicted"/>
<evidence type="ECO:0000313" key="2">
    <source>
        <dbReference type="EMBL" id="RDY14856.1"/>
    </source>
</evidence>
<dbReference type="EMBL" id="QJKJ01000001">
    <property type="protein sequence ID" value="RDY14856.1"/>
    <property type="molecule type" value="Genomic_DNA"/>
</dbReference>